<reference evidence="1 2" key="1">
    <citation type="journal article" date="2012" name="FEBS Lett.">
        <title>Anammox organism KSU-1 expresses a NirK-type copper-containing nitrite reductase instead of a NirS-type with cytochrome cd1.</title>
        <authorList>
            <person name="Hira D."/>
            <person name="Toh H."/>
            <person name="Migita C.T."/>
            <person name="Okubo H."/>
            <person name="Nishiyama T."/>
            <person name="Hattori M."/>
            <person name="Furukawa K."/>
            <person name="Fujii T."/>
        </authorList>
    </citation>
    <scope>NUCLEOTIDE SEQUENCE [LARGE SCALE GENOMIC DNA]</scope>
</reference>
<keyword evidence="2" id="KW-1185">Reference proteome</keyword>
<gene>
    <name evidence="1" type="ORF">KSU1_D0858</name>
</gene>
<accession>I3IR22</accession>
<protein>
    <submittedName>
        <fullName evidence="1">Uncharacterized protein</fullName>
    </submittedName>
</protein>
<evidence type="ECO:0000313" key="1">
    <source>
        <dbReference type="EMBL" id="GAB64167.1"/>
    </source>
</evidence>
<dbReference type="AlphaFoldDB" id="I3IR22"/>
<name>I3IR22_9BACT</name>
<dbReference type="EMBL" id="BAFH01000004">
    <property type="protein sequence ID" value="GAB64167.1"/>
    <property type="molecule type" value="Genomic_DNA"/>
</dbReference>
<comment type="caution">
    <text evidence="1">The sequence shown here is derived from an EMBL/GenBank/DDBJ whole genome shotgun (WGS) entry which is preliminary data.</text>
</comment>
<organism evidence="1 2">
    <name type="scientific">Candidatus Jettenia caeni</name>
    <dbReference type="NCBI Taxonomy" id="247490"/>
    <lineage>
        <taxon>Bacteria</taxon>
        <taxon>Pseudomonadati</taxon>
        <taxon>Planctomycetota</taxon>
        <taxon>Candidatus Brocadiia</taxon>
        <taxon>Candidatus Brocadiales</taxon>
        <taxon>Candidatus Brocadiaceae</taxon>
        <taxon>Candidatus Jettenia</taxon>
    </lineage>
</organism>
<proteinExistence type="predicted"/>
<dbReference type="Proteomes" id="UP000002985">
    <property type="component" value="Unassembled WGS sequence"/>
</dbReference>
<dbReference type="OrthoDB" id="9813719at2"/>
<dbReference type="STRING" id="247490.KSU1_D0858"/>
<sequence length="76" mass="8552">MFLILWKKKYIHQGFISNNINTKVLVRAMNFAIGELEKLPISMRLIKETHGVLLSGVRGESKSSSVSCMMPGCLKK</sequence>
<evidence type="ECO:0000313" key="2">
    <source>
        <dbReference type="Proteomes" id="UP000002985"/>
    </source>
</evidence>